<organism evidence="9 10">
    <name type="scientific">Metabacillus endolithicus</name>
    <dbReference type="NCBI Taxonomy" id="1535204"/>
    <lineage>
        <taxon>Bacteria</taxon>
        <taxon>Bacillati</taxon>
        <taxon>Bacillota</taxon>
        <taxon>Bacilli</taxon>
        <taxon>Bacillales</taxon>
        <taxon>Bacillaceae</taxon>
        <taxon>Metabacillus</taxon>
    </lineage>
</organism>
<feature type="transmembrane region" description="Helical" evidence="8">
    <location>
        <begin position="151"/>
        <end position="175"/>
    </location>
</feature>
<accession>A0ABW5C0T9</accession>
<evidence type="ECO:0000313" key="9">
    <source>
        <dbReference type="EMBL" id="MFD2215957.1"/>
    </source>
</evidence>
<evidence type="ECO:0000256" key="1">
    <source>
        <dbReference type="ARBA" id="ARBA00004651"/>
    </source>
</evidence>
<dbReference type="InterPro" id="IPR037294">
    <property type="entry name" value="ABC_BtuC-like"/>
</dbReference>
<keyword evidence="4" id="KW-1003">Cell membrane</keyword>
<feature type="transmembrane region" description="Helical" evidence="8">
    <location>
        <begin position="93"/>
        <end position="113"/>
    </location>
</feature>
<evidence type="ECO:0000256" key="5">
    <source>
        <dbReference type="ARBA" id="ARBA00022692"/>
    </source>
</evidence>
<feature type="transmembrane region" description="Helical" evidence="8">
    <location>
        <begin position="119"/>
        <end position="139"/>
    </location>
</feature>
<feature type="transmembrane region" description="Helical" evidence="8">
    <location>
        <begin position="195"/>
        <end position="213"/>
    </location>
</feature>
<evidence type="ECO:0000256" key="3">
    <source>
        <dbReference type="ARBA" id="ARBA00022448"/>
    </source>
</evidence>
<dbReference type="EMBL" id="JBHUIK010000005">
    <property type="protein sequence ID" value="MFD2215957.1"/>
    <property type="molecule type" value="Genomic_DNA"/>
</dbReference>
<dbReference type="PANTHER" id="PTHR30472:SF65">
    <property type="entry name" value="SIDEROPHORE TRANSPORT SYSTEM PERMEASE PROTEIN YFIZ-RELATED"/>
    <property type="match status" value="1"/>
</dbReference>
<feature type="transmembrane region" description="Helical" evidence="8">
    <location>
        <begin position="242"/>
        <end position="266"/>
    </location>
</feature>
<evidence type="ECO:0000256" key="2">
    <source>
        <dbReference type="ARBA" id="ARBA00007935"/>
    </source>
</evidence>
<dbReference type="SUPFAM" id="SSF81345">
    <property type="entry name" value="ABC transporter involved in vitamin B12 uptake, BtuC"/>
    <property type="match status" value="1"/>
</dbReference>
<feature type="transmembrane region" description="Helical" evidence="8">
    <location>
        <begin position="278"/>
        <end position="300"/>
    </location>
</feature>
<dbReference type="InterPro" id="IPR000522">
    <property type="entry name" value="ABC_transptr_permease_BtuC"/>
</dbReference>
<name>A0ABW5C0T9_9BACI</name>
<keyword evidence="6 8" id="KW-1133">Transmembrane helix</keyword>
<comment type="subcellular location">
    <subcellularLocation>
        <location evidence="1">Cell membrane</location>
        <topology evidence="1">Multi-pass membrane protein</topology>
    </subcellularLocation>
</comment>
<gene>
    <name evidence="9" type="ORF">ACFSKK_19915</name>
</gene>
<evidence type="ECO:0000256" key="7">
    <source>
        <dbReference type="ARBA" id="ARBA00023136"/>
    </source>
</evidence>
<proteinExistence type="inferred from homology"/>
<feature type="transmembrane region" description="Helical" evidence="8">
    <location>
        <begin position="309"/>
        <end position="327"/>
    </location>
</feature>
<sequence>MLLKSSYQKSLGLILGFILLILLMCGSLVFGYTDTNLKTVYDAFAHFNGSNEHIIVYDVRLPRALIGAVVGASLALAGAIMQALTKNPLASPSVFGINAGAGFFIVVAVSVFYVNSYQAYIWIAFAGAAFSAFIVYFIGSFGREGLTPMKLTLAGAAMAALFSSLTQGLLVVNEAALDQVLFWLAGSIQGRKLEGLYMVLPYVLPAIILSMILSQKINVLTMGEDVAKGLGQRTGVVKLTGALLVIVLGGGAVAVAGPIAFIGIVIPHFARFLVGNDYRWILPFSTFLGGSLLVFADILARYIVMPEEVPVGVMTAFIGTPFFIYIARRGFGK</sequence>
<keyword evidence="7 8" id="KW-0472">Membrane</keyword>
<dbReference type="Proteomes" id="UP001597318">
    <property type="component" value="Unassembled WGS sequence"/>
</dbReference>
<feature type="transmembrane region" description="Helical" evidence="8">
    <location>
        <begin position="12"/>
        <end position="32"/>
    </location>
</feature>
<dbReference type="RefSeq" id="WP_247345688.1">
    <property type="nucleotide sequence ID" value="NZ_CP095550.1"/>
</dbReference>
<dbReference type="CDD" id="cd06550">
    <property type="entry name" value="TM_ABC_iron-siderophores_like"/>
    <property type="match status" value="1"/>
</dbReference>
<dbReference type="Gene3D" id="1.10.3470.10">
    <property type="entry name" value="ABC transporter involved in vitamin B12 uptake, BtuC"/>
    <property type="match status" value="1"/>
</dbReference>
<dbReference type="Pfam" id="PF01032">
    <property type="entry name" value="FecCD"/>
    <property type="match status" value="1"/>
</dbReference>
<evidence type="ECO:0000313" key="10">
    <source>
        <dbReference type="Proteomes" id="UP001597318"/>
    </source>
</evidence>
<evidence type="ECO:0000256" key="4">
    <source>
        <dbReference type="ARBA" id="ARBA00022475"/>
    </source>
</evidence>
<evidence type="ECO:0000256" key="8">
    <source>
        <dbReference type="SAM" id="Phobius"/>
    </source>
</evidence>
<comment type="caution">
    <text evidence="9">The sequence shown here is derived from an EMBL/GenBank/DDBJ whole genome shotgun (WGS) entry which is preliminary data.</text>
</comment>
<keyword evidence="5 8" id="KW-0812">Transmembrane</keyword>
<reference evidence="10" key="1">
    <citation type="journal article" date="2019" name="Int. J. Syst. Evol. Microbiol.">
        <title>The Global Catalogue of Microorganisms (GCM) 10K type strain sequencing project: providing services to taxonomists for standard genome sequencing and annotation.</title>
        <authorList>
            <consortium name="The Broad Institute Genomics Platform"/>
            <consortium name="The Broad Institute Genome Sequencing Center for Infectious Disease"/>
            <person name="Wu L."/>
            <person name="Ma J."/>
        </authorList>
    </citation>
    <scope>NUCLEOTIDE SEQUENCE [LARGE SCALE GENOMIC DNA]</scope>
    <source>
        <strain evidence="10">CGMCC 1.15474</strain>
    </source>
</reference>
<feature type="transmembrane region" description="Helical" evidence="8">
    <location>
        <begin position="64"/>
        <end position="81"/>
    </location>
</feature>
<dbReference type="PANTHER" id="PTHR30472">
    <property type="entry name" value="FERRIC ENTEROBACTIN TRANSPORT SYSTEM PERMEASE PROTEIN"/>
    <property type="match status" value="1"/>
</dbReference>
<keyword evidence="10" id="KW-1185">Reference proteome</keyword>
<comment type="similarity">
    <text evidence="2">Belongs to the binding-protein-dependent transport system permease family. FecCD subfamily.</text>
</comment>
<keyword evidence="3" id="KW-0813">Transport</keyword>
<protein>
    <submittedName>
        <fullName evidence="9">FecCD family ABC transporter permease</fullName>
    </submittedName>
</protein>
<evidence type="ECO:0000256" key="6">
    <source>
        <dbReference type="ARBA" id="ARBA00022989"/>
    </source>
</evidence>